<dbReference type="Pfam" id="PF16216">
    <property type="entry name" value="GxGYxYP_N"/>
    <property type="match status" value="1"/>
</dbReference>
<dbReference type="InterPro" id="IPR032626">
    <property type="entry name" value="GxGYxYP_N_1st"/>
</dbReference>
<dbReference type="Proteomes" id="UP000295818">
    <property type="component" value="Unassembled WGS sequence"/>
</dbReference>
<name>A0ABY2BIZ3_9ACTN</name>
<reference evidence="2 3" key="1">
    <citation type="journal article" date="2015" name="Stand. Genomic Sci.">
        <title>Genomic Encyclopedia of Bacterial and Archaeal Type Strains, Phase III: the genomes of soil and plant-associated and newly described type strains.</title>
        <authorList>
            <person name="Whitman W.B."/>
            <person name="Woyke T."/>
            <person name="Klenk H.P."/>
            <person name="Zhou Y."/>
            <person name="Lilburn T.G."/>
            <person name="Beck B.J."/>
            <person name="De Vos P."/>
            <person name="Vandamme P."/>
            <person name="Eisen J.A."/>
            <person name="Garrity G."/>
            <person name="Hugenholtz P."/>
            <person name="Kyrpides N.C."/>
        </authorList>
    </citation>
    <scope>NUCLEOTIDE SEQUENCE [LARGE SCALE GENOMIC DNA]</scope>
    <source>
        <strain evidence="2 3">VKM Ac-2538</strain>
    </source>
</reference>
<evidence type="ECO:0000259" key="1">
    <source>
        <dbReference type="Pfam" id="PF16216"/>
    </source>
</evidence>
<feature type="domain" description="GxGYxYP putative glycoside hydrolase first N-terminal" evidence="1">
    <location>
        <begin position="59"/>
        <end position="122"/>
    </location>
</feature>
<evidence type="ECO:0000313" key="2">
    <source>
        <dbReference type="EMBL" id="TCO18962.1"/>
    </source>
</evidence>
<sequence>MGGTACPDSVSPVGTPSASVPAAVGALGLNSASMNSTAAAASASAAAGGYPKGSRPLVLNVLQESSLSPAELTLATTLQGQLARTGSEGLYLDIPSLGYRLWLDDLADRYGVRVRPGDLWKTLERSRVPDTFSFDRAPRRSMWPRPSRG</sequence>
<keyword evidence="3" id="KW-1185">Reference proteome</keyword>
<proteinExistence type="predicted"/>
<organism evidence="2 3">
    <name type="scientific">Kribbella orskensis</name>
    <dbReference type="NCBI Taxonomy" id="2512216"/>
    <lineage>
        <taxon>Bacteria</taxon>
        <taxon>Bacillati</taxon>
        <taxon>Actinomycetota</taxon>
        <taxon>Actinomycetes</taxon>
        <taxon>Propionibacteriales</taxon>
        <taxon>Kribbellaceae</taxon>
        <taxon>Kribbella</taxon>
    </lineage>
</organism>
<dbReference type="EMBL" id="SLWM01000011">
    <property type="protein sequence ID" value="TCO18962.1"/>
    <property type="molecule type" value="Genomic_DNA"/>
</dbReference>
<accession>A0ABY2BIZ3</accession>
<evidence type="ECO:0000313" key="3">
    <source>
        <dbReference type="Proteomes" id="UP000295818"/>
    </source>
</evidence>
<protein>
    <recommendedName>
        <fullName evidence="1">GxGYxYP putative glycoside hydrolase first N-terminal domain-containing protein</fullName>
    </recommendedName>
</protein>
<comment type="caution">
    <text evidence="2">The sequence shown here is derived from an EMBL/GenBank/DDBJ whole genome shotgun (WGS) entry which is preliminary data.</text>
</comment>
<gene>
    <name evidence="2" type="ORF">EV644_111200</name>
</gene>